<evidence type="ECO:0000313" key="4">
    <source>
        <dbReference type="Proteomes" id="UP000000374"/>
    </source>
</evidence>
<protein>
    <submittedName>
        <fullName evidence="3">NUDIX hydrolase</fullName>
    </submittedName>
</protein>
<dbReference type="InterPro" id="IPR000086">
    <property type="entry name" value="NUDIX_hydrolase_dom"/>
</dbReference>
<dbReference type="eggNOG" id="COG0494">
    <property type="taxonomic scope" value="Bacteria"/>
</dbReference>
<dbReference type="Pfam" id="PF00293">
    <property type="entry name" value="NUDIX"/>
    <property type="match status" value="1"/>
</dbReference>
<evidence type="ECO:0000313" key="3">
    <source>
        <dbReference type="EMBL" id="ABM57984.1"/>
    </source>
</evidence>
<dbReference type="SUPFAM" id="SSF55811">
    <property type="entry name" value="Nudix"/>
    <property type="match status" value="1"/>
</dbReference>
<sequence>MSAARPPEGAHTAAEGEGTPVSAARPPEGAHTAAKGGGAPVSAALPGPAQPHASFGHWLAAARQRAQQPALRPRQPLLVAGQVLGSVAQGFLDQISPGRSIHMRYRLSKQGHSGAWAWHLDAPPEATTEALNALAAALHEEGLCGPWRNEQLAVCNPQGQPVGTVERGAVRVLGVGTRAVHLVGLAPDGRMWVQKRALSKPNDPGLWDTLMGGMVCAADTLAQALARETWEEAGLRLDDLAGITHGGHLQLCRPSAEGHGAGQMVERIDWFHAQLPEGLRPCNRDGEVERFDLLTMGTLRQRLAQEWFTLEAGLVIAGFLGL</sequence>
<keyword evidence="4" id="KW-1185">Reference proteome</keyword>
<feature type="region of interest" description="Disordered" evidence="1">
    <location>
        <begin position="1"/>
        <end position="50"/>
    </location>
</feature>
<dbReference type="PROSITE" id="PS51462">
    <property type="entry name" value="NUDIX"/>
    <property type="match status" value="1"/>
</dbReference>
<evidence type="ECO:0000259" key="2">
    <source>
        <dbReference type="PROSITE" id="PS51462"/>
    </source>
</evidence>
<name>A1WK27_VEREI</name>
<feature type="domain" description="Nudix hydrolase" evidence="2">
    <location>
        <begin position="175"/>
        <end position="316"/>
    </location>
</feature>
<accession>A1WK27</accession>
<organism evidence="3 4">
    <name type="scientific">Verminephrobacter eiseniae (strain EF01-2)</name>
    <dbReference type="NCBI Taxonomy" id="391735"/>
    <lineage>
        <taxon>Bacteria</taxon>
        <taxon>Pseudomonadati</taxon>
        <taxon>Pseudomonadota</taxon>
        <taxon>Betaproteobacteria</taxon>
        <taxon>Burkholderiales</taxon>
        <taxon>Comamonadaceae</taxon>
        <taxon>Verminephrobacter</taxon>
    </lineage>
</organism>
<dbReference type="Proteomes" id="UP000000374">
    <property type="component" value="Chromosome"/>
</dbReference>
<proteinExistence type="predicted"/>
<keyword evidence="3" id="KW-0378">Hydrolase</keyword>
<dbReference type="Gene3D" id="3.90.79.10">
    <property type="entry name" value="Nucleoside Triphosphate Pyrophosphohydrolase"/>
    <property type="match status" value="1"/>
</dbReference>
<dbReference type="CDD" id="cd03676">
    <property type="entry name" value="NUDIX_Tnr3_like"/>
    <property type="match status" value="1"/>
</dbReference>
<dbReference type="GO" id="GO:0016787">
    <property type="term" value="F:hydrolase activity"/>
    <property type="evidence" value="ECO:0007669"/>
    <property type="project" value="UniProtKB-KW"/>
</dbReference>
<dbReference type="STRING" id="391735.Veis_2236"/>
<dbReference type="InterPro" id="IPR015797">
    <property type="entry name" value="NUDIX_hydrolase-like_dom_sf"/>
</dbReference>
<dbReference type="HOGENOM" id="CLU_048013_1_2_4"/>
<dbReference type="EMBL" id="CP000542">
    <property type="protein sequence ID" value="ABM57984.1"/>
    <property type="molecule type" value="Genomic_DNA"/>
</dbReference>
<evidence type="ECO:0000256" key="1">
    <source>
        <dbReference type="SAM" id="MobiDB-lite"/>
    </source>
</evidence>
<dbReference type="KEGG" id="vei:Veis_2236"/>
<reference evidence="4" key="1">
    <citation type="submission" date="2006-12" db="EMBL/GenBank/DDBJ databases">
        <title>Complete sequence of chromosome 1 of Verminephrobacter eiseniae EF01-2.</title>
        <authorList>
            <person name="Copeland A."/>
            <person name="Lucas S."/>
            <person name="Lapidus A."/>
            <person name="Barry K."/>
            <person name="Detter J.C."/>
            <person name="Glavina del Rio T."/>
            <person name="Dalin E."/>
            <person name="Tice H."/>
            <person name="Pitluck S."/>
            <person name="Chertkov O."/>
            <person name="Brettin T."/>
            <person name="Bruce D."/>
            <person name="Han C."/>
            <person name="Tapia R."/>
            <person name="Gilna P."/>
            <person name="Schmutz J."/>
            <person name="Larimer F."/>
            <person name="Land M."/>
            <person name="Hauser L."/>
            <person name="Kyrpides N."/>
            <person name="Kim E."/>
            <person name="Stahl D."/>
            <person name="Richardson P."/>
        </authorList>
    </citation>
    <scope>NUCLEOTIDE SEQUENCE [LARGE SCALE GENOMIC DNA]</scope>
    <source>
        <strain evidence="4">EF01-2</strain>
    </source>
</reference>
<gene>
    <name evidence="3" type="ordered locus">Veis_2236</name>
</gene>
<dbReference type="AlphaFoldDB" id="A1WK27"/>